<evidence type="ECO:0000313" key="3">
    <source>
        <dbReference type="Proteomes" id="UP000292564"/>
    </source>
</evidence>
<gene>
    <name evidence="2" type="ORF">EV385_2575</name>
</gene>
<keyword evidence="3" id="KW-1185">Reference proteome</keyword>
<sequence length="221" mass="23423">MRKALTICCAMLAVLASTLFASPASAIGYLDLPVPPPSDRIVIDVVTVNGTGCPAGTAAIAVSPDNTAFTVTYSAYTAQVGVGAAPTDWRKNCQLNIVVHVPHGFTYAISKVDYRGFASLAAGASAIERANYYFQGQSQTAYISHPFYGPLGDDWQTTDEVAVAALVWAPCGALRNLNINTELRAIAGTSDTTRTTSFITMDSTDGAINTTYHFAWAQCPR</sequence>
<dbReference type="Pfam" id="PF14273">
    <property type="entry name" value="DUF4360"/>
    <property type="match status" value="1"/>
</dbReference>
<name>A0A4Q7ZJW4_9ACTN</name>
<dbReference type="OrthoDB" id="482707at2"/>
<proteinExistence type="predicted"/>
<feature type="chain" id="PRO_5020696603" evidence="1">
    <location>
        <begin position="27"/>
        <end position="221"/>
    </location>
</feature>
<reference evidence="2 3" key="1">
    <citation type="submission" date="2019-02" db="EMBL/GenBank/DDBJ databases">
        <title>Sequencing the genomes of 1000 actinobacteria strains.</title>
        <authorList>
            <person name="Klenk H.-P."/>
        </authorList>
    </citation>
    <scope>NUCLEOTIDE SEQUENCE [LARGE SCALE GENOMIC DNA]</scope>
    <source>
        <strain evidence="2 3">DSM 45162</strain>
    </source>
</reference>
<evidence type="ECO:0000256" key="1">
    <source>
        <dbReference type="SAM" id="SignalP"/>
    </source>
</evidence>
<dbReference type="PANTHER" id="PTHR38847">
    <property type="match status" value="1"/>
</dbReference>
<feature type="signal peptide" evidence="1">
    <location>
        <begin position="1"/>
        <end position="26"/>
    </location>
</feature>
<accession>A0A4Q7ZJW4</accession>
<protein>
    <submittedName>
        <fullName evidence="2">Uncharacterized protein DUF4360</fullName>
    </submittedName>
</protein>
<dbReference type="EMBL" id="SHKY01000001">
    <property type="protein sequence ID" value="RZU50791.1"/>
    <property type="molecule type" value="Genomic_DNA"/>
</dbReference>
<organism evidence="2 3">
    <name type="scientific">Krasilnikovia cinnamomea</name>
    <dbReference type="NCBI Taxonomy" id="349313"/>
    <lineage>
        <taxon>Bacteria</taxon>
        <taxon>Bacillati</taxon>
        <taxon>Actinomycetota</taxon>
        <taxon>Actinomycetes</taxon>
        <taxon>Micromonosporales</taxon>
        <taxon>Micromonosporaceae</taxon>
        <taxon>Krasilnikovia</taxon>
    </lineage>
</organism>
<dbReference type="AlphaFoldDB" id="A0A4Q7ZJW4"/>
<dbReference type="Proteomes" id="UP000292564">
    <property type="component" value="Unassembled WGS sequence"/>
</dbReference>
<evidence type="ECO:0000313" key="2">
    <source>
        <dbReference type="EMBL" id="RZU50791.1"/>
    </source>
</evidence>
<keyword evidence="1" id="KW-0732">Signal</keyword>
<dbReference type="InterPro" id="IPR025649">
    <property type="entry name" value="DUF4360"/>
</dbReference>
<comment type="caution">
    <text evidence="2">The sequence shown here is derived from an EMBL/GenBank/DDBJ whole genome shotgun (WGS) entry which is preliminary data.</text>
</comment>
<dbReference type="PANTHER" id="PTHR38847:SF1">
    <property type="entry name" value="PSEUDOURIDINE SYNTHASE RSUA_RLUA-LIKE DOMAIN-CONTAINING PROTEIN"/>
    <property type="match status" value="1"/>
</dbReference>